<name>A0AAN6TEL1_9PEZI</name>
<evidence type="ECO:0000256" key="1">
    <source>
        <dbReference type="SAM" id="MobiDB-lite"/>
    </source>
</evidence>
<evidence type="ECO:0000313" key="4">
    <source>
        <dbReference type="Proteomes" id="UP001302812"/>
    </source>
</evidence>
<feature type="compositionally biased region" description="Basic and acidic residues" evidence="1">
    <location>
        <begin position="160"/>
        <end position="169"/>
    </location>
</feature>
<evidence type="ECO:0000256" key="2">
    <source>
        <dbReference type="SAM" id="Phobius"/>
    </source>
</evidence>
<sequence>MLHIKPTSTRTVRFVFQSTFRPATRCLSTTAARCATPTGGKVYGPNDPRGGNPVDDIDLVFDYPTEGQTSHQKQPLETSGLDIHSAMPHHPKGVKAGMQQAMGKKLDKEMGYPENRMIYVGIGALGLGCLYMMMRPRRAETPSSIVQPGDLAAQKSNESGMDRMVGRGH</sequence>
<keyword evidence="2" id="KW-0472">Membrane</keyword>
<protein>
    <submittedName>
        <fullName evidence="3">Uncharacterized protein</fullName>
    </submittedName>
</protein>
<evidence type="ECO:0000313" key="3">
    <source>
        <dbReference type="EMBL" id="KAK4112993.1"/>
    </source>
</evidence>
<proteinExistence type="predicted"/>
<feature type="transmembrane region" description="Helical" evidence="2">
    <location>
        <begin position="117"/>
        <end position="134"/>
    </location>
</feature>
<gene>
    <name evidence="3" type="ORF">N656DRAFT_637161</name>
</gene>
<keyword evidence="2" id="KW-0812">Transmembrane</keyword>
<keyword evidence="4" id="KW-1185">Reference proteome</keyword>
<accession>A0AAN6TEL1</accession>
<feature type="region of interest" description="Disordered" evidence="1">
    <location>
        <begin position="141"/>
        <end position="169"/>
    </location>
</feature>
<keyword evidence="2" id="KW-1133">Transmembrane helix</keyword>
<reference evidence="3" key="2">
    <citation type="submission" date="2023-05" db="EMBL/GenBank/DDBJ databases">
        <authorList>
            <consortium name="Lawrence Berkeley National Laboratory"/>
            <person name="Steindorff A."/>
            <person name="Hensen N."/>
            <person name="Bonometti L."/>
            <person name="Westerberg I."/>
            <person name="Brannstrom I.O."/>
            <person name="Guillou S."/>
            <person name="Cros-Aarteil S."/>
            <person name="Calhoun S."/>
            <person name="Haridas S."/>
            <person name="Kuo A."/>
            <person name="Mondo S."/>
            <person name="Pangilinan J."/>
            <person name="Riley R."/>
            <person name="Labutti K."/>
            <person name="Andreopoulos B."/>
            <person name="Lipzen A."/>
            <person name="Chen C."/>
            <person name="Yanf M."/>
            <person name="Daum C."/>
            <person name="Ng V."/>
            <person name="Clum A."/>
            <person name="Ohm R."/>
            <person name="Martin F."/>
            <person name="Silar P."/>
            <person name="Natvig D."/>
            <person name="Lalanne C."/>
            <person name="Gautier V."/>
            <person name="Ament-Velasquez S.L."/>
            <person name="Kruys A."/>
            <person name="Hutchinson M.I."/>
            <person name="Powell A.J."/>
            <person name="Barry K."/>
            <person name="Miller A.N."/>
            <person name="Grigoriev I.V."/>
            <person name="Debuchy R."/>
            <person name="Gladieux P."/>
            <person name="Thoren M.H."/>
            <person name="Johannesson H."/>
        </authorList>
    </citation>
    <scope>NUCLEOTIDE SEQUENCE</scope>
    <source>
        <strain evidence="3">CBS 508.74</strain>
    </source>
</reference>
<comment type="caution">
    <text evidence="3">The sequence shown here is derived from an EMBL/GenBank/DDBJ whole genome shotgun (WGS) entry which is preliminary data.</text>
</comment>
<dbReference type="RefSeq" id="XP_064670563.1">
    <property type="nucleotide sequence ID" value="XM_064810390.1"/>
</dbReference>
<organism evidence="3 4">
    <name type="scientific">Canariomyces notabilis</name>
    <dbReference type="NCBI Taxonomy" id="2074819"/>
    <lineage>
        <taxon>Eukaryota</taxon>
        <taxon>Fungi</taxon>
        <taxon>Dikarya</taxon>
        <taxon>Ascomycota</taxon>
        <taxon>Pezizomycotina</taxon>
        <taxon>Sordariomycetes</taxon>
        <taxon>Sordariomycetidae</taxon>
        <taxon>Sordariales</taxon>
        <taxon>Chaetomiaceae</taxon>
        <taxon>Canariomyces</taxon>
    </lineage>
</organism>
<dbReference type="AlphaFoldDB" id="A0AAN6TEL1"/>
<dbReference type="Proteomes" id="UP001302812">
    <property type="component" value="Unassembled WGS sequence"/>
</dbReference>
<dbReference type="GeneID" id="89934515"/>
<dbReference type="EMBL" id="MU853340">
    <property type="protein sequence ID" value="KAK4112993.1"/>
    <property type="molecule type" value="Genomic_DNA"/>
</dbReference>
<reference evidence="3" key="1">
    <citation type="journal article" date="2023" name="Mol. Phylogenet. Evol.">
        <title>Genome-scale phylogeny and comparative genomics of the fungal order Sordariales.</title>
        <authorList>
            <person name="Hensen N."/>
            <person name="Bonometti L."/>
            <person name="Westerberg I."/>
            <person name="Brannstrom I.O."/>
            <person name="Guillou S."/>
            <person name="Cros-Aarteil S."/>
            <person name="Calhoun S."/>
            <person name="Haridas S."/>
            <person name="Kuo A."/>
            <person name="Mondo S."/>
            <person name="Pangilinan J."/>
            <person name="Riley R."/>
            <person name="LaButti K."/>
            <person name="Andreopoulos B."/>
            <person name="Lipzen A."/>
            <person name="Chen C."/>
            <person name="Yan M."/>
            <person name="Daum C."/>
            <person name="Ng V."/>
            <person name="Clum A."/>
            <person name="Steindorff A."/>
            <person name="Ohm R.A."/>
            <person name="Martin F."/>
            <person name="Silar P."/>
            <person name="Natvig D.O."/>
            <person name="Lalanne C."/>
            <person name="Gautier V."/>
            <person name="Ament-Velasquez S.L."/>
            <person name="Kruys A."/>
            <person name="Hutchinson M.I."/>
            <person name="Powell A.J."/>
            <person name="Barry K."/>
            <person name="Miller A.N."/>
            <person name="Grigoriev I.V."/>
            <person name="Debuchy R."/>
            <person name="Gladieux P."/>
            <person name="Hiltunen Thoren M."/>
            <person name="Johannesson H."/>
        </authorList>
    </citation>
    <scope>NUCLEOTIDE SEQUENCE</scope>
    <source>
        <strain evidence="3">CBS 508.74</strain>
    </source>
</reference>